<protein>
    <submittedName>
        <fullName evidence="3">Uncharacterized protein</fullName>
    </submittedName>
</protein>
<dbReference type="AlphaFoldDB" id="L1MAJ3"/>
<dbReference type="PROSITE" id="PS51186">
    <property type="entry name" value="GNAT"/>
    <property type="match status" value="1"/>
</dbReference>
<feature type="domain" description="N-acetyltransferase" evidence="2">
    <location>
        <begin position="6"/>
        <end position="89"/>
    </location>
</feature>
<keyword evidence="4" id="KW-1185">Reference proteome</keyword>
<dbReference type="GeneID" id="84897824"/>
<dbReference type="Proteomes" id="UP000010445">
    <property type="component" value="Unassembled WGS sequence"/>
</dbReference>
<evidence type="ECO:0000259" key="2">
    <source>
        <dbReference type="PROSITE" id="PS51729"/>
    </source>
</evidence>
<dbReference type="RefSeq" id="WP_006062163.1">
    <property type="nucleotide sequence ID" value="NZ_KB290823.1"/>
</dbReference>
<dbReference type="InterPro" id="IPR045057">
    <property type="entry name" value="Gcn5-rel_NAT"/>
</dbReference>
<dbReference type="InterPro" id="IPR031165">
    <property type="entry name" value="GNAT_YJDJ"/>
</dbReference>
<dbReference type="eggNOG" id="COG2388">
    <property type="taxonomic scope" value="Bacteria"/>
</dbReference>
<dbReference type="InterPro" id="IPR016181">
    <property type="entry name" value="Acyl_CoA_acyltransferase"/>
</dbReference>
<dbReference type="PANTHER" id="PTHR31435:SF10">
    <property type="entry name" value="BSR4717 PROTEIN"/>
    <property type="match status" value="1"/>
</dbReference>
<dbReference type="SUPFAM" id="SSF55729">
    <property type="entry name" value="Acyl-CoA N-acyltransferases (Nat)"/>
    <property type="match status" value="1"/>
</dbReference>
<dbReference type="EMBL" id="AMEM01000039">
    <property type="protein sequence ID" value="EKX88237.1"/>
    <property type="molecule type" value="Genomic_DNA"/>
</dbReference>
<comment type="caution">
    <text evidence="3">The sequence shown here is derived from an EMBL/GenBank/DDBJ whole genome shotgun (WGS) entry which is preliminary data.</text>
</comment>
<dbReference type="GO" id="GO:0016747">
    <property type="term" value="F:acyltransferase activity, transferring groups other than amino-acyl groups"/>
    <property type="evidence" value="ECO:0007669"/>
    <property type="project" value="InterPro"/>
</dbReference>
<name>L1MAJ3_9CORY</name>
<feature type="domain" description="N-acetyltransferase" evidence="1">
    <location>
        <begin position="1"/>
        <end position="89"/>
    </location>
</feature>
<dbReference type="CDD" id="cd04301">
    <property type="entry name" value="NAT_SF"/>
    <property type="match status" value="1"/>
</dbReference>
<evidence type="ECO:0000313" key="3">
    <source>
        <dbReference type="EMBL" id="EKX88237.1"/>
    </source>
</evidence>
<proteinExistence type="predicted"/>
<dbReference type="PROSITE" id="PS51729">
    <property type="entry name" value="GNAT_YJDJ"/>
    <property type="match status" value="1"/>
</dbReference>
<reference evidence="3 4" key="1">
    <citation type="submission" date="2012-05" db="EMBL/GenBank/DDBJ databases">
        <authorList>
            <person name="Weinstock G."/>
            <person name="Sodergren E."/>
            <person name="Lobos E.A."/>
            <person name="Fulton L."/>
            <person name="Fulton R."/>
            <person name="Courtney L."/>
            <person name="Fronick C."/>
            <person name="O'Laughlin M."/>
            <person name="Godfrey J."/>
            <person name="Wilson R.M."/>
            <person name="Miner T."/>
            <person name="Farmer C."/>
            <person name="Delehaunty K."/>
            <person name="Cordes M."/>
            <person name="Minx P."/>
            <person name="Tomlinson C."/>
            <person name="Chen J."/>
            <person name="Wollam A."/>
            <person name="Pepin K.H."/>
            <person name="Bhonagiri V."/>
            <person name="Zhang X."/>
            <person name="Suruliraj S."/>
            <person name="Warren W."/>
            <person name="Mitreva M."/>
            <person name="Mardis E.R."/>
            <person name="Wilson R.K."/>
        </authorList>
    </citation>
    <scope>NUCLEOTIDE SEQUENCE [LARGE SCALE GENOMIC DNA]</scope>
    <source>
        <strain evidence="3 4">F0235</strain>
    </source>
</reference>
<accession>L1MAJ3</accession>
<dbReference type="PANTHER" id="PTHR31435">
    <property type="entry name" value="PROTEIN NATD1"/>
    <property type="match status" value="1"/>
</dbReference>
<gene>
    <name evidence="3" type="ORF">HMPREF9997_02357</name>
</gene>
<dbReference type="InterPro" id="IPR000182">
    <property type="entry name" value="GNAT_dom"/>
</dbReference>
<organism evidence="3 4">
    <name type="scientific">Corynebacterium durum F0235</name>
    <dbReference type="NCBI Taxonomy" id="1035195"/>
    <lineage>
        <taxon>Bacteria</taxon>
        <taxon>Bacillati</taxon>
        <taxon>Actinomycetota</taxon>
        <taxon>Actinomycetes</taxon>
        <taxon>Mycobacteriales</taxon>
        <taxon>Corynebacteriaceae</taxon>
        <taxon>Corynebacterium</taxon>
    </lineage>
</organism>
<dbReference type="PATRIC" id="fig|1035195.3.peg.2103"/>
<dbReference type="STRING" id="1035195.HMPREF9997_02357"/>
<dbReference type="HOGENOM" id="CLU_132888_0_1_11"/>
<evidence type="ECO:0000259" key="1">
    <source>
        <dbReference type="PROSITE" id="PS51186"/>
    </source>
</evidence>
<evidence type="ECO:0000313" key="4">
    <source>
        <dbReference type="Proteomes" id="UP000010445"/>
    </source>
</evidence>
<dbReference type="Pfam" id="PF14542">
    <property type="entry name" value="Acetyltransf_CG"/>
    <property type="match status" value="1"/>
</dbReference>
<sequence length="89" mass="9700">MAIVTQHNPAESRYTIEVDGQVAGFADYVESGTIRDFNHTVVFDEFQGQGLSKPLIKEALDDSLRSGFSIVPTCSAVANFVAKNPGYME</sequence>
<dbReference type="Gene3D" id="3.40.630.30">
    <property type="match status" value="1"/>
</dbReference>